<name>A0AAW0X1X6_CHEQU</name>
<dbReference type="PANTHER" id="PTHR10024">
    <property type="entry name" value="SYNAPTOTAGMIN"/>
    <property type="match status" value="1"/>
</dbReference>
<dbReference type="PRINTS" id="PR00399">
    <property type="entry name" value="SYNAPTOTAGMN"/>
</dbReference>
<sequence>MAPPSALDTYLEDMQHQDPHLLDMYPLDTQLDDMHPVESSLPPLPPAALQHLGGVVEQVAWWNVGGVVVGGSLGVLLLLLLLALWVTRKWTARKNTEERQQILLWPGAGAQPCSFQTREIRFTLPPSLAPLASAVPDDSTSESGVREGDFLQQPHTSSSATFTASGGGGSSGSSSTQEFASPSSSSLASLTSLQDTSAGAAGNTSDAARRSSVSDMRRRSLQGYSLGTLNPELYRIPDHLDEPGSYPAGHLGRIFLTLHYSQESEKLQVGLLRLRNLPSRTFGSTNACDPYVRLSVLPDDRRYLQTKQKKKTCNPVFDEHFGFHIPLRCVSERTLRVSVYDGGRHKRQPAIGHVFCPLAQVVADSAAATCAAVAANAAAIPATVIARDMVQEEECEPRSDLGEILVSLSYNDTLHRLSLTVLQARGLKLGEGETVSWVKVALMSQRRAIKSKKTTVVAASDDPQYNESFHFRPPPALEGVHLNIQLHLAQNSTSKGRVLGRVVIGSFMFARGRALNHWNEVLSTPKDAIQYWHPLTE</sequence>
<feature type="domain" description="C2" evidence="4">
    <location>
        <begin position="400"/>
        <end position="519"/>
    </location>
</feature>
<dbReference type="InterPro" id="IPR035892">
    <property type="entry name" value="C2_domain_sf"/>
</dbReference>
<dbReference type="Proteomes" id="UP001445076">
    <property type="component" value="Unassembled WGS sequence"/>
</dbReference>
<dbReference type="EMBL" id="JARKIK010000051">
    <property type="protein sequence ID" value="KAK8734274.1"/>
    <property type="molecule type" value="Genomic_DNA"/>
</dbReference>
<dbReference type="InterPro" id="IPR000008">
    <property type="entry name" value="C2_dom"/>
</dbReference>
<evidence type="ECO:0000256" key="2">
    <source>
        <dbReference type="SAM" id="MobiDB-lite"/>
    </source>
</evidence>
<dbReference type="GO" id="GO:0017156">
    <property type="term" value="P:calcium-ion regulated exocytosis"/>
    <property type="evidence" value="ECO:0007669"/>
    <property type="project" value="TreeGrafter"/>
</dbReference>
<dbReference type="Gene3D" id="2.60.40.150">
    <property type="entry name" value="C2 domain"/>
    <property type="match status" value="2"/>
</dbReference>
<feature type="region of interest" description="Disordered" evidence="2">
    <location>
        <begin position="133"/>
        <end position="218"/>
    </location>
</feature>
<evidence type="ECO:0000256" key="3">
    <source>
        <dbReference type="SAM" id="Phobius"/>
    </source>
</evidence>
<organism evidence="5 6">
    <name type="scientific">Cherax quadricarinatus</name>
    <name type="common">Australian red claw crayfish</name>
    <dbReference type="NCBI Taxonomy" id="27406"/>
    <lineage>
        <taxon>Eukaryota</taxon>
        <taxon>Metazoa</taxon>
        <taxon>Ecdysozoa</taxon>
        <taxon>Arthropoda</taxon>
        <taxon>Crustacea</taxon>
        <taxon>Multicrustacea</taxon>
        <taxon>Malacostraca</taxon>
        <taxon>Eumalacostraca</taxon>
        <taxon>Eucarida</taxon>
        <taxon>Decapoda</taxon>
        <taxon>Pleocyemata</taxon>
        <taxon>Astacidea</taxon>
        <taxon>Parastacoidea</taxon>
        <taxon>Parastacidae</taxon>
        <taxon>Cherax</taxon>
    </lineage>
</organism>
<dbReference type="GO" id="GO:0000149">
    <property type="term" value="F:SNARE binding"/>
    <property type="evidence" value="ECO:0007669"/>
    <property type="project" value="TreeGrafter"/>
</dbReference>
<evidence type="ECO:0000313" key="6">
    <source>
        <dbReference type="Proteomes" id="UP001445076"/>
    </source>
</evidence>
<dbReference type="InterPro" id="IPR001565">
    <property type="entry name" value="Synaptotagmin"/>
</dbReference>
<keyword evidence="1" id="KW-0677">Repeat</keyword>
<dbReference type="GO" id="GO:0001786">
    <property type="term" value="F:phosphatidylserine binding"/>
    <property type="evidence" value="ECO:0007669"/>
    <property type="project" value="TreeGrafter"/>
</dbReference>
<keyword evidence="3" id="KW-0472">Membrane</keyword>
<feature type="compositionally biased region" description="Low complexity" evidence="2">
    <location>
        <begin position="172"/>
        <end position="198"/>
    </location>
</feature>
<evidence type="ECO:0000256" key="1">
    <source>
        <dbReference type="ARBA" id="ARBA00022737"/>
    </source>
</evidence>
<dbReference type="SUPFAM" id="SSF49562">
    <property type="entry name" value="C2 domain (Calcium/lipid-binding domain, CaLB)"/>
    <property type="match status" value="2"/>
</dbReference>
<dbReference type="GO" id="GO:0005509">
    <property type="term" value="F:calcium ion binding"/>
    <property type="evidence" value="ECO:0007669"/>
    <property type="project" value="TreeGrafter"/>
</dbReference>
<dbReference type="GO" id="GO:0005544">
    <property type="term" value="F:calcium-dependent phospholipid binding"/>
    <property type="evidence" value="ECO:0007669"/>
    <property type="project" value="TreeGrafter"/>
</dbReference>
<keyword evidence="3" id="KW-0812">Transmembrane</keyword>
<dbReference type="PROSITE" id="PS50004">
    <property type="entry name" value="C2"/>
    <property type="match status" value="2"/>
</dbReference>
<reference evidence="5 6" key="1">
    <citation type="journal article" date="2024" name="BMC Genomics">
        <title>Genome assembly of redclaw crayfish (Cherax quadricarinatus) provides insights into its immune adaptation and hypoxia tolerance.</title>
        <authorList>
            <person name="Liu Z."/>
            <person name="Zheng J."/>
            <person name="Li H."/>
            <person name="Fang K."/>
            <person name="Wang S."/>
            <person name="He J."/>
            <person name="Zhou D."/>
            <person name="Weng S."/>
            <person name="Chi M."/>
            <person name="Gu Z."/>
            <person name="He J."/>
            <person name="Li F."/>
            <person name="Wang M."/>
        </authorList>
    </citation>
    <scope>NUCLEOTIDE SEQUENCE [LARGE SCALE GENOMIC DNA]</scope>
    <source>
        <strain evidence="5">ZL_2023a</strain>
    </source>
</reference>
<evidence type="ECO:0000259" key="4">
    <source>
        <dbReference type="PROSITE" id="PS50004"/>
    </source>
</evidence>
<proteinExistence type="predicted"/>
<gene>
    <name evidence="5" type="ORF">OTU49_006103</name>
</gene>
<dbReference type="SMART" id="SM00239">
    <property type="entry name" value="C2"/>
    <property type="match status" value="2"/>
</dbReference>
<accession>A0AAW0X1X6</accession>
<dbReference type="GO" id="GO:0070382">
    <property type="term" value="C:exocytic vesicle"/>
    <property type="evidence" value="ECO:0007669"/>
    <property type="project" value="TreeGrafter"/>
</dbReference>
<feature type="transmembrane region" description="Helical" evidence="3">
    <location>
        <begin position="60"/>
        <end position="86"/>
    </location>
</feature>
<dbReference type="GO" id="GO:0005886">
    <property type="term" value="C:plasma membrane"/>
    <property type="evidence" value="ECO:0007669"/>
    <property type="project" value="TreeGrafter"/>
</dbReference>
<feature type="domain" description="C2" evidence="4">
    <location>
        <begin position="250"/>
        <end position="371"/>
    </location>
</feature>
<protein>
    <recommendedName>
        <fullName evidence="4">C2 domain-containing protein</fullName>
    </recommendedName>
</protein>
<dbReference type="Pfam" id="PF00168">
    <property type="entry name" value="C2"/>
    <property type="match status" value="2"/>
</dbReference>
<keyword evidence="3" id="KW-1133">Transmembrane helix</keyword>
<dbReference type="FunFam" id="2.60.40.150:FF:000237">
    <property type="entry name" value="Synaptotagmin 15"/>
    <property type="match status" value="1"/>
</dbReference>
<dbReference type="AlphaFoldDB" id="A0AAW0X1X6"/>
<keyword evidence="6" id="KW-1185">Reference proteome</keyword>
<evidence type="ECO:0000313" key="5">
    <source>
        <dbReference type="EMBL" id="KAK8734274.1"/>
    </source>
</evidence>
<comment type="caution">
    <text evidence="5">The sequence shown here is derived from an EMBL/GenBank/DDBJ whole genome shotgun (WGS) entry which is preliminary data.</text>
</comment>
<dbReference type="PANTHER" id="PTHR10024:SF234">
    <property type="entry name" value="SYNAPTOTAGMIN-15-RELATED"/>
    <property type="match status" value="1"/>
</dbReference>
<dbReference type="GO" id="GO:0030276">
    <property type="term" value="F:clathrin binding"/>
    <property type="evidence" value="ECO:0007669"/>
    <property type="project" value="TreeGrafter"/>
</dbReference>